<evidence type="ECO:0000256" key="6">
    <source>
        <dbReference type="ARBA" id="ARBA00023295"/>
    </source>
</evidence>
<reference evidence="8 9" key="1">
    <citation type="submission" date="2016-02" db="EMBL/GenBank/DDBJ databases">
        <authorList>
            <person name="Wen L."/>
            <person name="He K."/>
            <person name="Yang H."/>
        </authorList>
    </citation>
    <scope>NUCLEOTIDE SEQUENCE [LARGE SCALE GENOMIC DNA]</scope>
    <source>
        <strain evidence="8 9">CZ1127</strain>
    </source>
</reference>
<comment type="catalytic activity">
    <reaction evidence="1">
        <text>Hydrolysis of terminal, non-reducing beta-D-glucosyl residues with release of beta-D-glucose.</text>
        <dbReference type="EC" id="3.2.1.21"/>
    </reaction>
</comment>
<dbReference type="InterPro" id="IPR036881">
    <property type="entry name" value="Glyco_hydro_3_C_sf"/>
</dbReference>
<dbReference type="Pfam" id="PF01915">
    <property type="entry name" value="Glyco_hydro_3_C"/>
    <property type="match status" value="1"/>
</dbReference>
<protein>
    <recommendedName>
        <fullName evidence="3">beta-glucosidase</fullName>
        <ecNumber evidence="3">3.2.1.21</ecNumber>
    </recommendedName>
</protein>
<dbReference type="AlphaFoldDB" id="A0A1B1Y954"/>
<keyword evidence="5 8" id="KW-0378">Hydrolase</keyword>
<dbReference type="InterPro" id="IPR017853">
    <property type="entry name" value="GH"/>
</dbReference>
<dbReference type="Gene3D" id="3.20.20.300">
    <property type="entry name" value="Glycoside hydrolase, family 3, N-terminal domain"/>
    <property type="match status" value="1"/>
</dbReference>
<dbReference type="Pfam" id="PF14310">
    <property type="entry name" value="Fn3-like"/>
    <property type="match status" value="1"/>
</dbReference>
<evidence type="ECO:0000259" key="7">
    <source>
        <dbReference type="SMART" id="SM01217"/>
    </source>
</evidence>
<keyword evidence="4" id="KW-0732">Signal</keyword>
<evidence type="ECO:0000256" key="4">
    <source>
        <dbReference type="ARBA" id="ARBA00022729"/>
    </source>
</evidence>
<dbReference type="InterPro" id="IPR013783">
    <property type="entry name" value="Ig-like_fold"/>
</dbReference>
<dbReference type="SUPFAM" id="SSF52279">
    <property type="entry name" value="Beta-D-glucan exohydrolase, C-terminal domain"/>
    <property type="match status" value="1"/>
</dbReference>
<evidence type="ECO:0000256" key="1">
    <source>
        <dbReference type="ARBA" id="ARBA00000448"/>
    </source>
</evidence>
<dbReference type="PROSITE" id="PS51257">
    <property type="entry name" value="PROKAR_LIPOPROTEIN"/>
    <property type="match status" value="1"/>
</dbReference>
<dbReference type="Gene3D" id="3.40.50.1700">
    <property type="entry name" value="Glycoside hydrolase family 3 C-terminal domain"/>
    <property type="match status" value="1"/>
</dbReference>
<dbReference type="SMART" id="SM01217">
    <property type="entry name" value="Fn3_like"/>
    <property type="match status" value="1"/>
</dbReference>
<name>A0A1B1Y954_9FLAO</name>
<dbReference type="PRINTS" id="PR00133">
    <property type="entry name" value="GLHYDRLASE3"/>
</dbReference>
<dbReference type="RefSeq" id="WP_068828296.1">
    <property type="nucleotide sequence ID" value="NZ_CP014224.1"/>
</dbReference>
<dbReference type="InterPro" id="IPR002772">
    <property type="entry name" value="Glyco_hydro_3_C"/>
</dbReference>
<dbReference type="OrthoDB" id="9805821at2"/>
<dbReference type="FunFam" id="3.20.20.300:FF:000007">
    <property type="entry name" value="Lysosomal beta glucosidase"/>
    <property type="match status" value="1"/>
</dbReference>
<organism evidence="8 9">
    <name type="scientific">Wenyingzhuangia fucanilytica</name>
    <dbReference type="NCBI Taxonomy" id="1790137"/>
    <lineage>
        <taxon>Bacteria</taxon>
        <taxon>Pseudomonadati</taxon>
        <taxon>Bacteroidota</taxon>
        <taxon>Flavobacteriia</taxon>
        <taxon>Flavobacteriales</taxon>
        <taxon>Flavobacteriaceae</taxon>
        <taxon>Wenyingzhuangia</taxon>
    </lineage>
</organism>
<dbReference type="InterPro" id="IPR001764">
    <property type="entry name" value="Glyco_hydro_3_N"/>
</dbReference>
<dbReference type="GO" id="GO:0009251">
    <property type="term" value="P:glucan catabolic process"/>
    <property type="evidence" value="ECO:0007669"/>
    <property type="project" value="TreeGrafter"/>
</dbReference>
<dbReference type="SUPFAM" id="SSF51445">
    <property type="entry name" value="(Trans)glycosidases"/>
    <property type="match status" value="1"/>
</dbReference>
<proteinExistence type="inferred from homology"/>
<evidence type="ECO:0000313" key="8">
    <source>
        <dbReference type="EMBL" id="ANW97258.1"/>
    </source>
</evidence>
<dbReference type="EMBL" id="CP014224">
    <property type="protein sequence ID" value="ANW97258.1"/>
    <property type="molecule type" value="Genomic_DNA"/>
</dbReference>
<dbReference type="Proteomes" id="UP000092967">
    <property type="component" value="Chromosome"/>
</dbReference>
<dbReference type="STRING" id="1790137.AXE80_13570"/>
<accession>A0A1B1Y954</accession>
<evidence type="ECO:0000256" key="2">
    <source>
        <dbReference type="ARBA" id="ARBA00005336"/>
    </source>
</evidence>
<evidence type="ECO:0000313" key="9">
    <source>
        <dbReference type="Proteomes" id="UP000092967"/>
    </source>
</evidence>
<evidence type="ECO:0000256" key="5">
    <source>
        <dbReference type="ARBA" id="ARBA00022801"/>
    </source>
</evidence>
<dbReference type="PANTHER" id="PTHR30620">
    <property type="entry name" value="PERIPLASMIC BETA-GLUCOSIDASE-RELATED"/>
    <property type="match status" value="1"/>
</dbReference>
<dbReference type="FunFam" id="2.60.40.10:FF:000495">
    <property type="entry name" value="Periplasmic beta-glucosidase"/>
    <property type="match status" value="1"/>
</dbReference>
<dbReference type="InterPro" id="IPR026891">
    <property type="entry name" value="Fn3-like"/>
</dbReference>
<feature type="domain" description="Fibronectin type III-like" evidence="7">
    <location>
        <begin position="681"/>
        <end position="750"/>
    </location>
</feature>
<dbReference type="GO" id="GO:0008422">
    <property type="term" value="F:beta-glucosidase activity"/>
    <property type="evidence" value="ECO:0007669"/>
    <property type="project" value="UniProtKB-EC"/>
</dbReference>
<keyword evidence="6" id="KW-0326">Glycosidase</keyword>
<comment type="similarity">
    <text evidence="2">Belongs to the glycosyl hydrolase 3 family.</text>
</comment>
<dbReference type="Gene3D" id="2.60.40.10">
    <property type="entry name" value="Immunoglobulins"/>
    <property type="match status" value="1"/>
</dbReference>
<dbReference type="InterPro" id="IPR036962">
    <property type="entry name" value="Glyco_hydro_3_N_sf"/>
</dbReference>
<dbReference type="EC" id="3.2.1.21" evidence="3"/>
<gene>
    <name evidence="8" type="ORF">AXE80_13570</name>
</gene>
<evidence type="ECO:0000256" key="3">
    <source>
        <dbReference type="ARBA" id="ARBA00012744"/>
    </source>
</evidence>
<keyword evidence="9" id="KW-1185">Reference proteome</keyword>
<dbReference type="InterPro" id="IPR051915">
    <property type="entry name" value="Cellulose_Degrad_GH3"/>
</dbReference>
<dbReference type="Pfam" id="PF00933">
    <property type="entry name" value="Glyco_hydro_3"/>
    <property type="match status" value="1"/>
</dbReference>
<dbReference type="KEGG" id="wfu:AXE80_13570"/>
<sequence>MKRIKTVVATLLTSVLLFSCKTKTTTQKNNIDNKVDSLLKIMSVEEKIGQMTQITLSTFLTTNTFDQHTKIPTKKIKEAIVDYKVGSVLNVISTAYDLPTWHNLLTQIQDEAQKTPNKIPVLYGIDAIHGATYTVNSTLFPHNIGLAATRNDDIVKEGAKITAKEVRASGIRWNFDPVFDIGRQPLWPRFPETFGEDLTIVTNMGVATVKGYEEDGLKNQTAVASCMKHFVGYSGPRSGKDRTPAYIPDIELWEYYLPQFKAAIDAGASTIMINSGSVNGIPGHANEYLLKTVLRDQFGFNGVAVSDWEDIIRLHTKHKIANTPKEAVKIAVNAGIDMSMVPGDYSFFTYLVELVNEGGVSMQRIDEAVGRILKLKFELGLFNHPYPEKEAVQNFGGSSYKKSALDAARESITLLKNEDNVLPISKNSKILVAGPGANSLANLNGCWSYTWQGDDESKYPKQEITIAQALEQEFGVNNVKNISVNGFNNSKNFELKALQNAAKGVDYIVLCLGENAYAESPGVINDLTLDNNQIALANAAIATNKKVILVLTEGRPRIISSFVDKIQGVLQAYWPGSQGAKAIAEIIIGKVNPSGVLPYSYPRYTGDILTYDHKFSEALKEVEPNVVKQVDYDAQWAFGHGLSYTSFEYSEIKLSSNILKGNETIEVSVEVVNTGNRDGKLAVELYTNDEFASIAPSVKRLRKYKKVSLKKGETKTVTFTLKATDLSFVNKNLKRVTEEGDFKVFIGNKETRFTYVN</sequence>
<dbReference type="PANTHER" id="PTHR30620:SF16">
    <property type="entry name" value="LYSOSOMAL BETA GLUCOSIDASE"/>
    <property type="match status" value="1"/>
</dbReference>